<evidence type="ECO:0000259" key="7">
    <source>
        <dbReference type="Pfam" id="PF02656"/>
    </source>
</evidence>
<dbReference type="PANTHER" id="PTHR34187:SF2">
    <property type="entry name" value="DUF202 DOMAIN-CONTAINING PROTEIN"/>
    <property type="match status" value="1"/>
</dbReference>
<dbReference type="Proteomes" id="UP000013909">
    <property type="component" value="Unassembled WGS sequence"/>
</dbReference>
<name>R7ZXW3_9BACT</name>
<sequence length="91" mass="10662">MEGNKEEPLIVRDFLARQRTKLANDRTLLAYIRTSLYFLVSGVALIKVEDLENVREFGYLSFLISVLLVALGFLNYFRLRRKLRDGQYNSM</sequence>
<dbReference type="PANTHER" id="PTHR34187">
    <property type="entry name" value="FGR18P"/>
    <property type="match status" value="1"/>
</dbReference>
<evidence type="ECO:0000256" key="2">
    <source>
        <dbReference type="ARBA" id="ARBA00022475"/>
    </source>
</evidence>
<feature type="transmembrane region" description="Helical" evidence="6">
    <location>
        <begin position="58"/>
        <end position="77"/>
    </location>
</feature>
<evidence type="ECO:0000313" key="8">
    <source>
        <dbReference type="EMBL" id="EON78991.1"/>
    </source>
</evidence>
<evidence type="ECO:0000256" key="5">
    <source>
        <dbReference type="ARBA" id="ARBA00023136"/>
    </source>
</evidence>
<proteinExistence type="predicted"/>
<keyword evidence="4 6" id="KW-1133">Transmembrane helix</keyword>
<dbReference type="AlphaFoldDB" id="R7ZXW3"/>
<keyword evidence="3 6" id="KW-0812">Transmembrane</keyword>
<accession>R7ZXW3</accession>
<organism evidence="8 9">
    <name type="scientific">Lunatimonas lonarensis</name>
    <dbReference type="NCBI Taxonomy" id="1232681"/>
    <lineage>
        <taxon>Bacteria</taxon>
        <taxon>Pseudomonadati</taxon>
        <taxon>Bacteroidota</taxon>
        <taxon>Cytophagia</taxon>
        <taxon>Cytophagales</taxon>
        <taxon>Cyclobacteriaceae</taxon>
    </lineage>
</organism>
<reference evidence="8 9" key="1">
    <citation type="submission" date="2013-02" db="EMBL/GenBank/DDBJ databases">
        <title>A novel strain isolated from Lonar lake, Maharashtra, India.</title>
        <authorList>
            <person name="Singh A."/>
        </authorList>
    </citation>
    <scope>NUCLEOTIDE SEQUENCE [LARGE SCALE GENOMIC DNA]</scope>
    <source>
        <strain evidence="8 9">AK24</strain>
    </source>
</reference>
<protein>
    <recommendedName>
        <fullName evidence="7">DUF202 domain-containing protein</fullName>
    </recommendedName>
</protein>
<dbReference type="EMBL" id="AQHR01000021">
    <property type="protein sequence ID" value="EON78991.1"/>
    <property type="molecule type" value="Genomic_DNA"/>
</dbReference>
<evidence type="ECO:0000256" key="6">
    <source>
        <dbReference type="SAM" id="Phobius"/>
    </source>
</evidence>
<evidence type="ECO:0000256" key="3">
    <source>
        <dbReference type="ARBA" id="ARBA00022692"/>
    </source>
</evidence>
<comment type="subcellular location">
    <subcellularLocation>
        <location evidence="1">Cell membrane</location>
        <topology evidence="1">Multi-pass membrane protein</topology>
    </subcellularLocation>
</comment>
<dbReference type="GO" id="GO:0005886">
    <property type="term" value="C:plasma membrane"/>
    <property type="evidence" value="ECO:0007669"/>
    <property type="project" value="UniProtKB-SubCell"/>
</dbReference>
<dbReference type="InterPro" id="IPR003807">
    <property type="entry name" value="DUF202"/>
</dbReference>
<dbReference type="Pfam" id="PF02656">
    <property type="entry name" value="DUF202"/>
    <property type="match status" value="1"/>
</dbReference>
<evidence type="ECO:0000256" key="4">
    <source>
        <dbReference type="ARBA" id="ARBA00022989"/>
    </source>
</evidence>
<dbReference type="PATRIC" id="fig|1288963.3.peg.584"/>
<comment type="caution">
    <text evidence="8">The sequence shown here is derived from an EMBL/GenBank/DDBJ whole genome shotgun (WGS) entry which is preliminary data.</text>
</comment>
<gene>
    <name evidence="8" type="ORF">ADIS_0584</name>
</gene>
<keyword evidence="2" id="KW-1003">Cell membrane</keyword>
<dbReference type="RefSeq" id="WP_010852733.1">
    <property type="nucleotide sequence ID" value="NZ_AQHR01000021.1"/>
</dbReference>
<evidence type="ECO:0000313" key="9">
    <source>
        <dbReference type="Proteomes" id="UP000013909"/>
    </source>
</evidence>
<keyword evidence="5 6" id="KW-0472">Membrane</keyword>
<feature type="domain" description="DUF202" evidence="7">
    <location>
        <begin position="19"/>
        <end position="81"/>
    </location>
</feature>
<evidence type="ECO:0000256" key="1">
    <source>
        <dbReference type="ARBA" id="ARBA00004651"/>
    </source>
</evidence>
<dbReference type="STRING" id="1232681.ADIS_0584"/>
<feature type="transmembrane region" description="Helical" evidence="6">
    <location>
        <begin position="28"/>
        <end position="46"/>
    </location>
</feature>
<dbReference type="InterPro" id="IPR052053">
    <property type="entry name" value="IM_YidH-like"/>
</dbReference>
<keyword evidence="9" id="KW-1185">Reference proteome</keyword>